<reference evidence="1" key="1">
    <citation type="submission" date="2018-05" db="EMBL/GenBank/DDBJ databases">
        <authorList>
            <person name="Lanie J.A."/>
            <person name="Ng W.-L."/>
            <person name="Kazmierczak K.M."/>
            <person name="Andrzejewski T.M."/>
            <person name="Davidsen T.M."/>
            <person name="Wayne K.J."/>
            <person name="Tettelin H."/>
            <person name="Glass J.I."/>
            <person name="Rusch D."/>
            <person name="Podicherti R."/>
            <person name="Tsui H.-C.T."/>
            <person name="Winkler M.E."/>
        </authorList>
    </citation>
    <scope>NUCLEOTIDE SEQUENCE</scope>
</reference>
<feature type="non-terminal residue" evidence="1">
    <location>
        <position position="1"/>
    </location>
</feature>
<sequence>LIVRKNGNVTFTSINSSFLASNDSKLEPGDQIIVLPAIDTKLLQAVKDITQIVYQIAIAANVATN</sequence>
<dbReference type="AlphaFoldDB" id="A0A382R5Z0"/>
<evidence type="ECO:0000313" key="1">
    <source>
        <dbReference type="EMBL" id="SVC92448.1"/>
    </source>
</evidence>
<proteinExistence type="predicted"/>
<accession>A0A382R5Z0</accession>
<dbReference type="EMBL" id="UINC01118963">
    <property type="protein sequence ID" value="SVC92448.1"/>
    <property type="molecule type" value="Genomic_DNA"/>
</dbReference>
<gene>
    <name evidence="1" type="ORF">METZ01_LOCUS345302</name>
</gene>
<protein>
    <recommendedName>
        <fullName evidence="2">Soluble ligand binding domain-containing protein</fullName>
    </recommendedName>
</protein>
<name>A0A382R5Z0_9ZZZZ</name>
<evidence type="ECO:0008006" key="2">
    <source>
        <dbReference type="Google" id="ProtNLM"/>
    </source>
</evidence>
<organism evidence="1">
    <name type="scientific">marine metagenome</name>
    <dbReference type="NCBI Taxonomy" id="408172"/>
    <lineage>
        <taxon>unclassified sequences</taxon>
        <taxon>metagenomes</taxon>
        <taxon>ecological metagenomes</taxon>
    </lineage>
</organism>